<evidence type="ECO:0000313" key="2">
    <source>
        <dbReference type="Proteomes" id="UP000003217"/>
    </source>
</evidence>
<keyword evidence="2" id="KW-1185">Reference proteome</keyword>
<dbReference type="EMBL" id="AEUY02000003">
    <property type="protein sequence ID" value="EHI65898.1"/>
    <property type="molecule type" value="Genomic_DNA"/>
</dbReference>
<sequence length="37" mass="4375">MKHSKIAYLSQDNFCYNRKDKIDTLFKNSFSFVSNLA</sequence>
<comment type="caution">
    <text evidence="1">The sequence shown here is derived from an EMBL/GenBank/DDBJ whole genome shotgun (WGS) entry which is preliminary data.</text>
</comment>
<organism evidence="1 2">
    <name type="scientific">Streptococcus pseudoporcinus LQ 940-04</name>
    <dbReference type="NCBI Taxonomy" id="875093"/>
    <lineage>
        <taxon>Bacteria</taxon>
        <taxon>Bacillati</taxon>
        <taxon>Bacillota</taxon>
        <taxon>Bacilli</taxon>
        <taxon>Lactobacillales</taxon>
        <taxon>Streptococcaceae</taxon>
        <taxon>Streptococcus</taxon>
    </lineage>
</organism>
<dbReference type="Proteomes" id="UP000003217">
    <property type="component" value="Unassembled WGS sequence"/>
</dbReference>
<proteinExistence type="predicted"/>
<evidence type="ECO:0000313" key="1">
    <source>
        <dbReference type="EMBL" id="EHI65898.1"/>
    </source>
</evidence>
<protein>
    <submittedName>
        <fullName evidence="1">Uncharacterized protein</fullName>
    </submittedName>
</protein>
<accession>G5K6K2</accession>
<dbReference type="AlphaFoldDB" id="G5K6K2"/>
<reference evidence="1 2" key="1">
    <citation type="journal article" date="2014" name="Int. J. Syst. Evol. Microbiol.">
        <title>Phylogenomics and the dynamic genome evolution of the genus Streptococcus.</title>
        <authorList>
            <consortium name="The Broad Institute Genome Sequencing Platform"/>
            <person name="Richards V.P."/>
            <person name="Palmer S.R."/>
            <person name="Pavinski Bitar P.D."/>
            <person name="Qin X."/>
            <person name="Weinstock G.M."/>
            <person name="Highlander S.K."/>
            <person name="Town C.D."/>
            <person name="Burne R.A."/>
            <person name="Stanhope M.J."/>
        </authorList>
    </citation>
    <scope>NUCLEOTIDE SEQUENCE [LARGE SCALE GENOMIC DNA]</scope>
    <source>
        <strain evidence="1 2">LQ 940-04</strain>
    </source>
</reference>
<name>G5K6K2_9STRE</name>
<gene>
    <name evidence="1" type="ORF">STRPS_0089</name>
</gene>